<name>A0A5C8PNN1_9HYPH</name>
<protein>
    <submittedName>
        <fullName evidence="6">Response regulator</fullName>
    </submittedName>
</protein>
<evidence type="ECO:0000256" key="1">
    <source>
        <dbReference type="ARBA" id="ARBA00022553"/>
    </source>
</evidence>
<keyword evidence="2" id="KW-0805">Transcription regulation</keyword>
<evidence type="ECO:0000256" key="3">
    <source>
        <dbReference type="ARBA" id="ARBA00023163"/>
    </source>
</evidence>
<dbReference type="Gene3D" id="3.40.50.2300">
    <property type="match status" value="1"/>
</dbReference>
<dbReference type="InterPro" id="IPR050595">
    <property type="entry name" value="Bact_response_regulator"/>
</dbReference>
<gene>
    <name evidence="6" type="ORF">FHP25_11640</name>
</gene>
<evidence type="ECO:0000313" key="7">
    <source>
        <dbReference type="Proteomes" id="UP000321638"/>
    </source>
</evidence>
<keyword evidence="1 4" id="KW-0597">Phosphoprotein</keyword>
<dbReference type="Proteomes" id="UP000321638">
    <property type="component" value="Unassembled WGS sequence"/>
</dbReference>
<feature type="domain" description="Response regulatory" evidence="5">
    <location>
        <begin position="6"/>
        <end position="122"/>
    </location>
</feature>
<dbReference type="AlphaFoldDB" id="A0A5C8PNN1"/>
<dbReference type="SMART" id="SM00448">
    <property type="entry name" value="REC"/>
    <property type="match status" value="1"/>
</dbReference>
<dbReference type="GO" id="GO:0000160">
    <property type="term" value="P:phosphorelay signal transduction system"/>
    <property type="evidence" value="ECO:0007669"/>
    <property type="project" value="InterPro"/>
</dbReference>
<reference evidence="6 7" key="1">
    <citation type="submission" date="2019-06" db="EMBL/GenBank/DDBJ databases">
        <title>New taxonomy in bacterial strain CC-CFT640, isolated from vineyard.</title>
        <authorList>
            <person name="Lin S.-Y."/>
            <person name="Tsai C.-F."/>
            <person name="Young C.-C."/>
        </authorList>
    </citation>
    <scope>NUCLEOTIDE SEQUENCE [LARGE SCALE GENOMIC DNA]</scope>
    <source>
        <strain evidence="6 7">CC-CFT640</strain>
    </source>
</reference>
<evidence type="ECO:0000313" key="6">
    <source>
        <dbReference type="EMBL" id="TXL76301.1"/>
    </source>
</evidence>
<keyword evidence="3" id="KW-0804">Transcription</keyword>
<dbReference type="OrthoDB" id="7271028at2"/>
<evidence type="ECO:0000256" key="4">
    <source>
        <dbReference type="PROSITE-ProRule" id="PRU00169"/>
    </source>
</evidence>
<dbReference type="PANTHER" id="PTHR44591:SF3">
    <property type="entry name" value="RESPONSE REGULATORY DOMAIN-CONTAINING PROTEIN"/>
    <property type="match status" value="1"/>
</dbReference>
<dbReference type="PROSITE" id="PS50110">
    <property type="entry name" value="RESPONSE_REGULATORY"/>
    <property type="match status" value="1"/>
</dbReference>
<evidence type="ECO:0000256" key="2">
    <source>
        <dbReference type="ARBA" id="ARBA00023015"/>
    </source>
</evidence>
<dbReference type="Pfam" id="PF00072">
    <property type="entry name" value="Response_reg"/>
    <property type="match status" value="1"/>
</dbReference>
<dbReference type="PANTHER" id="PTHR44591">
    <property type="entry name" value="STRESS RESPONSE REGULATOR PROTEIN 1"/>
    <property type="match status" value="1"/>
</dbReference>
<dbReference type="EMBL" id="VDUZ01000011">
    <property type="protein sequence ID" value="TXL76301.1"/>
    <property type="molecule type" value="Genomic_DNA"/>
</dbReference>
<evidence type="ECO:0000259" key="5">
    <source>
        <dbReference type="PROSITE" id="PS50110"/>
    </source>
</evidence>
<keyword evidence="7" id="KW-1185">Reference proteome</keyword>
<dbReference type="InterPro" id="IPR001789">
    <property type="entry name" value="Sig_transdc_resp-reg_receiver"/>
</dbReference>
<dbReference type="SUPFAM" id="SSF52172">
    <property type="entry name" value="CheY-like"/>
    <property type="match status" value="1"/>
</dbReference>
<accession>A0A5C8PNN1</accession>
<comment type="caution">
    <text evidence="6">The sequence shown here is derived from an EMBL/GenBank/DDBJ whole genome shotgun (WGS) entry which is preliminary data.</text>
</comment>
<proteinExistence type="predicted"/>
<sequence length="128" mass="14034">MSAAMRILIVDDESCIVDEVCDFLRRRGHEPVPAGSVEEAARTLDTAPPFDVVLTDMKMPQGSGLDVLRACNRTRPPRPTTLLMTGQSDDGDVERATAEGALSVLWKPLSLRRIVEALALVERYRAAD</sequence>
<dbReference type="InterPro" id="IPR011006">
    <property type="entry name" value="CheY-like_superfamily"/>
</dbReference>
<organism evidence="6 7">
    <name type="scientific">Vineibacter terrae</name>
    <dbReference type="NCBI Taxonomy" id="2586908"/>
    <lineage>
        <taxon>Bacteria</taxon>
        <taxon>Pseudomonadati</taxon>
        <taxon>Pseudomonadota</taxon>
        <taxon>Alphaproteobacteria</taxon>
        <taxon>Hyphomicrobiales</taxon>
        <taxon>Vineibacter</taxon>
    </lineage>
</organism>
<feature type="modified residue" description="4-aspartylphosphate" evidence="4">
    <location>
        <position position="56"/>
    </location>
</feature>